<organism evidence="2 3">
    <name type="scientific">Pseudidiomarina salinarum</name>
    <dbReference type="NCBI Taxonomy" id="435908"/>
    <lineage>
        <taxon>Bacteria</taxon>
        <taxon>Pseudomonadati</taxon>
        <taxon>Pseudomonadota</taxon>
        <taxon>Gammaproteobacteria</taxon>
        <taxon>Alteromonadales</taxon>
        <taxon>Idiomarinaceae</taxon>
        <taxon>Pseudidiomarina</taxon>
    </lineage>
</organism>
<dbReference type="OrthoDB" id="116789at2"/>
<accession>A0A094IY71</accession>
<keyword evidence="3" id="KW-1185">Reference proteome</keyword>
<dbReference type="RefSeq" id="WP_034774733.1">
    <property type="nucleotide sequence ID" value="NZ_JPER01000001.1"/>
</dbReference>
<protein>
    <submittedName>
        <fullName evidence="2">Uncharacterized protein</fullName>
    </submittedName>
</protein>
<sequence length="311" mass="35623">MNLIDRYIFAVQQYAPAAQQQSVADDLREHLENEVDALSDGQPTEHEIAGLLQRFGSPEQVAQRYAPRPQPVKPEQMPKYMLVLRYVIAVAFGLTLIKSYFSVIASESFHFSQFISQFIFRFIDLGLFGFAVVTLIFWAINTRPQPEDKWDPHSLPEAGRPWQRIRLSDIVSDIAEGIFILLLLWYNVWGPEVLSSYNATMMIAPGLADWRIALTALVAVAIAKQLWLLRKPYWTARLLSINLLMSAIYVVVFGYLASLSEFIIFGSETTLMLSPEWINQLIRGLMALVAVIYLVKMVRDGRRLRQLRQQQ</sequence>
<keyword evidence="1" id="KW-0472">Membrane</keyword>
<evidence type="ECO:0000256" key="1">
    <source>
        <dbReference type="SAM" id="Phobius"/>
    </source>
</evidence>
<gene>
    <name evidence="2" type="ORF">IDSA_05130</name>
</gene>
<proteinExistence type="predicted"/>
<dbReference type="AlphaFoldDB" id="A0A094IY71"/>
<dbReference type="EMBL" id="JPER01000001">
    <property type="protein sequence ID" value="KFZ32057.1"/>
    <property type="molecule type" value="Genomic_DNA"/>
</dbReference>
<dbReference type="Proteomes" id="UP000054363">
    <property type="component" value="Unassembled WGS sequence"/>
</dbReference>
<name>A0A094IY71_9GAMM</name>
<feature type="transmembrane region" description="Helical" evidence="1">
    <location>
        <begin position="170"/>
        <end position="190"/>
    </location>
</feature>
<keyword evidence="1" id="KW-1133">Transmembrane helix</keyword>
<dbReference type="eggNOG" id="ENOG5032TR1">
    <property type="taxonomic scope" value="Bacteria"/>
</dbReference>
<evidence type="ECO:0000313" key="3">
    <source>
        <dbReference type="Proteomes" id="UP000054363"/>
    </source>
</evidence>
<feature type="transmembrane region" description="Helical" evidence="1">
    <location>
        <begin position="83"/>
        <end position="106"/>
    </location>
</feature>
<feature type="transmembrane region" description="Helical" evidence="1">
    <location>
        <begin position="241"/>
        <end position="265"/>
    </location>
</feature>
<feature type="transmembrane region" description="Helical" evidence="1">
    <location>
        <begin position="277"/>
        <end position="295"/>
    </location>
</feature>
<dbReference type="STRING" id="435908.IDSA_05130"/>
<feature type="transmembrane region" description="Helical" evidence="1">
    <location>
        <begin position="210"/>
        <end position="229"/>
    </location>
</feature>
<dbReference type="Pfam" id="PF22564">
    <property type="entry name" value="HAAS"/>
    <property type="match status" value="1"/>
</dbReference>
<reference evidence="2 3" key="1">
    <citation type="submission" date="2014-06" db="EMBL/GenBank/DDBJ databases">
        <title>The draft genome sequence of Idiomarina salinarum ISL-52.</title>
        <authorList>
            <person name="Du J."/>
            <person name="Shao Z."/>
        </authorList>
    </citation>
    <scope>NUCLEOTIDE SEQUENCE [LARGE SCALE GENOMIC DNA]</scope>
    <source>
        <strain evidence="2 3">ISL-52</strain>
    </source>
</reference>
<evidence type="ECO:0000313" key="2">
    <source>
        <dbReference type="EMBL" id="KFZ32057.1"/>
    </source>
</evidence>
<feature type="transmembrane region" description="Helical" evidence="1">
    <location>
        <begin position="118"/>
        <end position="140"/>
    </location>
</feature>
<keyword evidence="1" id="KW-0812">Transmembrane</keyword>
<comment type="caution">
    <text evidence="2">The sequence shown here is derived from an EMBL/GenBank/DDBJ whole genome shotgun (WGS) entry which is preliminary data.</text>
</comment>